<proteinExistence type="predicted"/>
<dbReference type="EMBL" id="HG739144">
    <property type="protein sequence ID" value="CDP11803.1"/>
    <property type="molecule type" value="Genomic_DNA"/>
</dbReference>
<dbReference type="AlphaFoldDB" id="A0A068UW13"/>
<keyword evidence="2" id="KW-1185">Reference proteome</keyword>
<gene>
    <name evidence="1" type="ORF">GSCOC_T00035049001</name>
</gene>
<dbReference type="Proteomes" id="UP000295252">
    <property type="component" value="Chromosome VII"/>
</dbReference>
<protein>
    <submittedName>
        <fullName evidence="1">Uncharacterized protein</fullName>
    </submittedName>
</protein>
<reference evidence="2" key="1">
    <citation type="journal article" date="2014" name="Science">
        <title>The coffee genome provides insight into the convergent evolution of caffeine biosynthesis.</title>
        <authorList>
            <person name="Denoeud F."/>
            <person name="Carretero-Paulet L."/>
            <person name="Dereeper A."/>
            <person name="Droc G."/>
            <person name="Guyot R."/>
            <person name="Pietrella M."/>
            <person name="Zheng C."/>
            <person name="Alberti A."/>
            <person name="Anthony F."/>
            <person name="Aprea G."/>
            <person name="Aury J.M."/>
            <person name="Bento P."/>
            <person name="Bernard M."/>
            <person name="Bocs S."/>
            <person name="Campa C."/>
            <person name="Cenci A."/>
            <person name="Combes M.C."/>
            <person name="Crouzillat D."/>
            <person name="Da Silva C."/>
            <person name="Daddiego L."/>
            <person name="De Bellis F."/>
            <person name="Dussert S."/>
            <person name="Garsmeur O."/>
            <person name="Gayraud T."/>
            <person name="Guignon V."/>
            <person name="Jahn K."/>
            <person name="Jamilloux V."/>
            <person name="Joet T."/>
            <person name="Labadie K."/>
            <person name="Lan T."/>
            <person name="Leclercq J."/>
            <person name="Lepelley M."/>
            <person name="Leroy T."/>
            <person name="Li L.T."/>
            <person name="Librado P."/>
            <person name="Lopez L."/>
            <person name="Munoz A."/>
            <person name="Noel B."/>
            <person name="Pallavicini A."/>
            <person name="Perrotta G."/>
            <person name="Poncet V."/>
            <person name="Pot D."/>
            <person name="Priyono X."/>
            <person name="Rigoreau M."/>
            <person name="Rouard M."/>
            <person name="Rozas J."/>
            <person name="Tranchant-Dubreuil C."/>
            <person name="VanBuren R."/>
            <person name="Zhang Q."/>
            <person name="Andrade A.C."/>
            <person name="Argout X."/>
            <person name="Bertrand B."/>
            <person name="de Kochko A."/>
            <person name="Graziosi G."/>
            <person name="Henry R.J."/>
            <person name="Jayarama X."/>
            <person name="Ming R."/>
            <person name="Nagai C."/>
            <person name="Rounsley S."/>
            <person name="Sankoff D."/>
            <person name="Giuliano G."/>
            <person name="Albert V.A."/>
            <person name="Wincker P."/>
            <person name="Lashermes P."/>
        </authorList>
    </citation>
    <scope>NUCLEOTIDE SEQUENCE [LARGE SCALE GENOMIC DNA]</scope>
    <source>
        <strain evidence="2">cv. DH200-94</strain>
    </source>
</reference>
<evidence type="ECO:0000313" key="2">
    <source>
        <dbReference type="Proteomes" id="UP000295252"/>
    </source>
</evidence>
<organism evidence="1 2">
    <name type="scientific">Coffea canephora</name>
    <name type="common">Robusta coffee</name>
    <dbReference type="NCBI Taxonomy" id="49390"/>
    <lineage>
        <taxon>Eukaryota</taxon>
        <taxon>Viridiplantae</taxon>
        <taxon>Streptophyta</taxon>
        <taxon>Embryophyta</taxon>
        <taxon>Tracheophyta</taxon>
        <taxon>Spermatophyta</taxon>
        <taxon>Magnoliopsida</taxon>
        <taxon>eudicotyledons</taxon>
        <taxon>Gunneridae</taxon>
        <taxon>Pentapetalae</taxon>
        <taxon>asterids</taxon>
        <taxon>lamiids</taxon>
        <taxon>Gentianales</taxon>
        <taxon>Rubiaceae</taxon>
        <taxon>Ixoroideae</taxon>
        <taxon>Gardenieae complex</taxon>
        <taxon>Bertiereae - Coffeeae clade</taxon>
        <taxon>Coffeeae</taxon>
        <taxon>Coffea</taxon>
    </lineage>
</organism>
<name>A0A068UW13_COFCA</name>
<dbReference type="Gramene" id="CDP11803">
    <property type="protein sequence ID" value="CDP11803"/>
    <property type="gene ID" value="GSCOC_T00035049001"/>
</dbReference>
<dbReference type="InParanoid" id="A0A068UW13"/>
<evidence type="ECO:0000313" key="1">
    <source>
        <dbReference type="EMBL" id="CDP11803.1"/>
    </source>
</evidence>
<sequence length="85" mass="9945">MAMIQRFDDVRIFFFFLNGKSHRACRGSRARCAYMAHKIHHSPNPPPFFLSVIKCREDPLLLLCLFSIEIPSDSVENWHCCECNE</sequence>
<accession>A0A068UW13</accession>